<organism evidence="2 3">
    <name type="scientific">Mycena belliarum</name>
    <dbReference type="NCBI Taxonomy" id="1033014"/>
    <lineage>
        <taxon>Eukaryota</taxon>
        <taxon>Fungi</taxon>
        <taxon>Dikarya</taxon>
        <taxon>Basidiomycota</taxon>
        <taxon>Agaricomycotina</taxon>
        <taxon>Agaricomycetes</taxon>
        <taxon>Agaricomycetidae</taxon>
        <taxon>Agaricales</taxon>
        <taxon>Marasmiineae</taxon>
        <taxon>Mycenaceae</taxon>
        <taxon>Mycena</taxon>
    </lineage>
</organism>
<reference evidence="2" key="1">
    <citation type="submission" date="2023-03" db="EMBL/GenBank/DDBJ databases">
        <title>Massive genome expansion in bonnet fungi (Mycena s.s.) driven by repeated elements and novel gene families across ecological guilds.</title>
        <authorList>
            <consortium name="Lawrence Berkeley National Laboratory"/>
            <person name="Harder C.B."/>
            <person name="Miyauchi S."/>
            <person name="Viragh M."/>
            <person name="Kuo A."/>
            <person name="Thoen E."/>
            <person name="Andreopoulos B."/>
            <person name="Lu D."/>
            <person name="Skrede I."/>
            <person name="Drula E."/>
            <person name="Henrissat B."/>
            <person name="Morin E."/>
            <person name="Kohler A."/>
            <person name="Barry K."/>
            <person name="LaButti K."/>
            <person name="Morin E."/>
            <person name="Salamov A."/>
            <person name="Lipzen A."/>
            <person name="Mereny Z."/>
            <person name="Hegedus B."/>
            <person name="Baldrian P."/>
            <person name="Stursova M."/>
            <person name="Weitz H."/>
            <person name="Taylor A."/>
            <person name="Grigoriev I.V."/>
            <person name="Nagy L.G."/>
            <person name="Martin F."/>
            <person name="Kauserud H."/>
        </authorList>
    </citation>
    <scope>NUCLEOTIDE SEQUENCE</scope>
    <source>
        <strain evidence="2">CBHHK173m</strain>
    </source>
</reference>
<accession>A0AAD6XW95</accession>
<proteinExistence type="predicted"/>
<name>A0AAD6XW95_9AGAR</name>
<dbReference type="EMBL" id="JARJCN010000005">
    <property type="protein sequence ID" value="KAJ7100622.1"/>
    <property type="molecule type" value="Genomic_DNA"/>
</dbReference>
<feature type="region of interest" description="Disordered" evidence="1">
    <location>
        <begin position="52"/>
        <end position="72"/>
    </location>
</feature>
<dbReference type="GO" id="GO:0000423">
    <property type="term" value="P:mitophagy"/>
    <property type="evidence" value="ECO:0007669"/>
    <property type="project" value="InterPro"/>
</dbReference>
<dbReference type="PANTHER" id="PTHR38699">
    <property type="entry name" value="CHROMOSOME 1, WHOLE GENOME SHOTGUN SEQUENCE"/>
    <property type="match status" value="1"/>
</dbReference>
<gene>
    <name evidence="2" type="ORF">B0H15DRAFT_455831</name>
</gene>
<dbReference type="Proteomes" id="UP001222325">
    <property type="component" value="Unassembled WGS sequence"/>
</dbReference>
<evidence type="ECO:0000256" key="1">
    <source>
        <dbReference type="SAM" id="MobiDB-lite"/>
    </source>
</evidence>
<feature type="compositionally biased region" description="Basic and acidic residues" evidence="1">
    <location>
        <begin position="11"/>
        <end position="24"/>
    </location>
</feature>
<sequence>MASANPPFVAHDPKHIDPQEEHPRRAALTTVPDLRFEYGFLKSVRPYFRLQETASKGKGKEKEEAGDATEPGDALEIQWQDIAWVTTRDQVLSPLLQGALWAIAGYFLTPFYGQVRSFVPSPPEGGISKWLRGWAQSFASSTSPSRARP</sequence>
<evidence type="ECO:0000313" key="2">
    <source>
        <dbReference type="EMBL" id="KAJ7100622.1"/>
    </source>
</evidence>
<dbReference type="InterPro" id="IPR013898">
    <property type="entry name" value="Atg43"/>
</dbReference>
<dbReference type="GO" id="GO:0140580">
    <property type="term" value="F:mitochondrion autophagosome adaptor activity"/>
    <property type="evidence" value="ECO:0007669"/>
    <property type="project" value="InterPro"/>
</dbReference>
<dbReference type="PANTHER" id="PTHR38699:SF1">
    <property type="entry name" value="MITOPHAGY RECEPTOR ATG43"/>
    <property type="match status" value="1"/>
</dbReference>
<dbReference type="AlphaFoldDB" id="A0AAD6XW95"/>
<comment type="caution">
    <text evidence="2">The sequence shown here is derived from an EMBL/GenBank/DDBJ whole genome shotgun (WGS) entry which is preliminary data.</text>
</comment>
<protein>
    <submittedName>
        <fullName evidence="2">Uncharacterized protein</fullName>
    </submittedName>
</protein>
<feature type="region of interest" description="Disordered" evidence="1">
    <location>
        <begin position="1"/>
        <end position="26"/>
    </location>
</feature>
<evidence type="ECO:0000313" key="3">
    <source>
        <dbReference type="Proteomes" id="UP001222325"/>
    </source>
</evidence>
<keyword evidence="3" id="KW-1185">Reference proteome</keyword>